<reference evidence="3" key="1">
    <citation type="submission" date="2022-11" db="UniProtKB">
        <authorList>
            <consortium name="WormBaseParasite"/>
        </authorList>
    </citation>
    <scope>IDENTIFICATION</scope>
</reference>
<dbReference type="WBParaSite" id="nRc.2.0.1.t18038-RA">
    <property type="protein sequence ID" value="nRc.2.0.1.t18038-RA"/>
    <property type="gene ID" value="nRc.2.0.1.g18038"/>
</dbReference>
<protein>
    <submittedName>
        <fullName evidence="3">Uncharacterized protein</fullName>
    </submittedName>
</protein>
<feature type="region of interest" description="Disordered" evidence="1">
    <location>
        <begin position="37"/>
        <end position="57"/>
    </location>
</feature>
<feature type="region of interest" description="Disordered" evidence="1">
    <location>
        <begin position="550"/>
        <end position="580"/>
    </location>
</feature>
<accession>A0A915IVE4</accession>
<dbReference type="AlphaFoldDB" id="A0A915IVE4"/>
<feature type="compositionally biased region" description="Polar residues" evidence="1">
    <location>
        <begin position="122"/>
        <end position="136"/>
    </location>
</feature>
<evidence type="ECO:0000313" key="2">
    <source>
        <dbReference type="Proteomes" id="UP000887565"/>
    </source>
</evidence>
<keyword evidence="2" id="KW-1185">Reference proteome</keyword>
<feature type="region of interest" description="Disordered" evidence="1">
    <location>
        <begin position="80"/>
        <end position="142"/>
    </location>
</feature>
<feature type="compositionally biased region" description="Low complexity" evidence="1">
    <location>
        <begin position="80"/>
        <end position="117"/>
    </location>
</feature>
<proteinExistence type="predicted"/>
<dbReference type="Proteomes" id="UP000887565">
    <property type="component" value="Unplaced"/>
</dbReference>
<evidence type="ECO:0000313" key="3">
    <source>
        <dbReference type="WBParaSite" id="nRc.2.0.1.t18038-RA"/>
    </source>
</evidence>
<name>A0A915IVE4_ROMCU</name>
<sequence>MLASSAVDSPSNISKTKVSQMATMFSSIMHQNRGFSISKKETQQQQSQGTSSAITKNRFVKNKITTTTNKQSTFYGRCQTTTRTTTSSGSTTKISASTSSLIHQRSLSSSSLYSNPSRNDNETPCSSKYESQNGDPSRNKHSNLMLRENDEDQEQRHQVISSSCHDISLLIDNKAKFCSAKALFEQLEKQSNLMAVKSLRSAEKLVISSFKMYNSRHSDQALALPSTTNRPSLRPPQLPPRHFNELMFTGGNAVILNGFQKKLRPSSVMVISEGDKNGHDGKNINNNNVMNNDHKIVGNSTSAGSVFTLIGSPKISTMTTKSCKEESVEEKLESKTLDFTSFAAGVQSWKTLPAPPPILPVESFTDRGLVEDAENLRAAKRRSWMEKFVKEECDQSLINATWRCSSNSTSREDRLETKFVNSDGVQKEPKIFKESLDCERSADLSRLKNGEIKSHSSLDTFVRGKMSSSGENVEQESSTCNNAKSIFRPANEIMPLLRLDDEDVDSKAKNPEKATLMENAVFKADESTTSTPEIHYLPDGHFWMEIPGLAESSSSCSSSPQNSMRYKKPTKVSFSGQCIK</sequence>
<feature type="compositionally biased region" description="Low complexity" evidence="1">
    <location>
        <begin position="43"/>
        <end position="52"/>
    </location>
</feature>
<organism evidence="2 3">
    <name type="scientific">Romanomermis culicivorax</name>
    <name type="common">Nematode worm</name>
    <dbReference type="NCBI Taxonomy" id="13658"/>
    <lineage>
        <taxon>Eukaryota</taxon>
        <taxon>Metazoa</taxon>
        <taxon>Ecdysozoa</taxon>
        <taxon>Nematoda</taxon>
        <taxon>Enoplea</taxon>
        <taxon>Dorylaimia</taxon>
        <taxon>Mermithida</taxon>
        <taxon>Mermithoidea</taxon>
        <taxon>Mermithidae</taxon>
        <taxon>Romanomermis</taxon>
    </lineage>
</organism>
<evidence type="ECO:0000256" key="1">
    <source>
        <dbReference type="SAM" id="MobiDB-lite"/>
    </source>
</evidence>